<dbReference type="Proteomes" id="UP001066276">
    <property type="component" value="Chromosome 11"/>
</dbReference>
<dbReference type="EMBL" id="JANPWB010000015">
    <property type="protein sequence ID" value="KAJ1090496.1"/>
    <property type="molecule type" value="Genomic_DNA"/>
</dbReference>
<dbReference type="AlphaFoldDB" id="A0AAV7LFU7"/>
<evidence type="ECO:0000256" key="1">
    <source>
        <dbReference type="SAM" id="MobiDB-lite"/>
    </source>
</evidence>
<sequence>MPLSPFGSQLWRVLAVASAWTGVLVDPRRSAGTPSGLPVTKVRPEAGGIPSSAWTSSTMHANNVGLVLPNKLETERVAPFVFDAIISQEVRHRFKGPAALQRLH</sequence>
<reference evidence="3" key="1">
    <citation type="journal article" date="2022" name="bioRxiv">
        <title>Sequencing and chromosome-scale assembly of the giantPleurodeles waltlgenome.</title>
        <authorList>
            <person name="Brown T."/>
            <person name="Elewa A."/>
            <person name="Iarovenko S."/>
            <person name="Subramanian E."/>
            <person name="Araus A.J."/>
            <person name="Petzold A."/>
            <person name="Susuki M."/>
            <person name="Suzuki K.-i.T."/>
            <person name="Hayashi T."/>
            <person name="Toyoda A."/>
            <person name="Oliveira C."/>
            <person name="Osipova E."/>
            <person name="Leigh N.D."/>
            <person name="Simon A."/>
            <person name="Yun M.H."/>
        </authorList>
    </citation>
    <scope>NUCLEOTIDE SEQUENCE</scope>
    <source>
        <strain evidence="3">20211129_DDA</strain>
        <tissue evidence="3">Liver</tissue>
    </source>
</reference>
<feature type="chain" id="PRO_5043911021" evidence="2">
    <location>
        <begin position="26"/>
        <end position="104"/>
    </location>
</feature>
<keyword evidence="4" id="KW-1185">Reference proteome</keyword>
<organism evidence="3 4">
    <name type="scientific">Pleurodeles waltl</name>
    <name type="common">Iberian ribbed newt</name>
    <dbReference type="NCBI Taxonomy" id="8319"/>
    <lineage>
        <taxon>Eukaryota</taxon>
        <taxon>Metazoa</taxon>
        <taxon>Chordata</taxon>
        <taxon>Craniata</taxon>
        <taxon>Vertebrata</taxon>
        <taxon>Euteleostomi</taxon>
        <taxon>Amphibia</taxon>
        <taxon>Batrachia</taxon>
        <taxon>Caudata</taxon>
        <taxon>Salamandroidea</taxon>
        <taxon>Salamandridae</taxon>
        <taxon>Pleurodelinae</taxon>
        <taxon>Pleurodeles</taxon>
    </lineage>
</organism>
<accession>A0AAV7LFU7</accession>
<evidence type="ECO:0000313" key="4">
    <source>
        <dbReference type="Proteomes" id="UP001066276"/>
    </source>
</evidence>
<name>A0AAV7LFU7_PLEWA</name>
<feature type="region of interest" description="Disordered" evidence="1">
    <location>
        <begin position="28"/>
        <end position="54"/>
    </location>
</feature>
<gene>
    <name evidence="3" type="ORF">NDU88_003628</name>
</gene>
<keyword evidence="2" id="KW-0732">Signal</keyword>
<feature type="signal peptide" evidence="2">
    <location>
        <begin position="1"/>
        <end position="25"/>
    </location>
</feature>
<comment type="caution">
    <text evidence="3">The sequence shown here is derived from an EMBL/GenBank/DDBJ whole genome shotgun (WGS) entry which is preliminary data.</text>
</comment>
<evidence type="ECO:0000313" key="3">
    <source>
        <dbReference type="EMBL" id="KAJ1090496.1"/>
    </source>
</evidence>
<proteinExistence type="predicted"/>
<evidence type="ECO:0000256" key="2">
    <source>
        <dbReference type="SAM" id="SignalP"/>
    </source>
</evidence>
<protein>
    <submittedName>
        <fullName evidence="3">Uncharacterized protein</fullName>
    </submittedName>
</protein>